<comment type="caution">
    <text evidence="1">The sequence shown here is derived from an EMBL/GenBank/DDBJ whole genome shotgun (WGS) entry which is preliminary data.</text>
</comment>
<dbReference type="Proteomes" id="UP001147653">
    <property type="component" value="Unassembled WGS sequence"/>
</dbReference>
<proteinExistence type="predicted"/>
<gene>
    <name evidence="1" type="ORF">OJ997_18745</name>
</gene>
<protein>
    <submittedName>
        <fullName evidence="1">Uncharacterized protein</fullName>
    </submittedName>
</protein>
<accession>A0A9X3N9M0</accession>
<organism evidence="1 2">
    <name type="scientific">Solirubrobacter phytolaccae</name>
    <dbReference type="NCBI Taxonomy" id="1404360"/>
    <lineage>
        <taxon>Bacteria</taxon>
        <taxon>Bacillati</taxon>
        <taxon>Actinomycetota</taxon>
        <taxon>Thermoleophilia</taxon>
        <taxon>Solirubrobacterales</taxon>
        <taxon>Solirubrobacteraceae</taxon>
        <taxon>Solirubrobacter</taxon>
    </lineage>
</organism>
<name>A0A9X3N9M0_9ACTN</name>
<keyword evidence="2" id="KW-1185">Reference proteome</keyword>
<dbReference type="AlphaFoldDB" id="A0A9X3N9M0"/>
<sequence length="158" mass="17069">MTEDVEKLDALADALAGALRAAVAESAIAEPFLLLVGAARNRLELPPTGWLAGAEWREHVRAGQRGERVTMDDLRDGVPRGLVQRLELGDRLDSESVGMCRATASQPARLGHVRTQLSLLLREHLDCFVAVDTGHGDDTLTHKLVAGTDVEAFRRAVA</sequence>
<dbReference type="EMBL" id="JAPDDP010000034">
    <property type="protein sequence ID" value="MDA0182353.1"/>
    <property type="molecule type" value="Genomic_DNA"/>
</dbReference>
<evidence type="ECO:0000313" key="2">
    <source>
        <dbReference type="Proteomes" id="UP001147653"/>
    </source>
</evidence>
<evidence type="ECO:0000313" key="1">
    <source>
        <dbReference type="EMBL" id="MDA0182353.1"/>
    </source>
</evidence>
<dbReference type="RefSeq" id="WP_270026718.1">
    <property type="nucleotide sequence ID" value="NZ_JAPDDP010000034.1"/>
</dbReference>
<reference evidence="1" key="1">
    <citation type="submission" date="2022-10" db="EMBL/GenBank/DDBJ databases">
        <title>The WGS of Solirubrobacter phytolaccae KCTC 29190.</title>
        <authorList>
            <person name="Jiang Z."/>
        </authorList>
    </citation>
    <scope>NUCLEOTIDE SEQUENCE</scope>
    <source>
        <strain evidence="1">KCTC 29190</strain>
    </source>
</reference>